<dbReference type="EMBL" id="KN818228">
    <property type="protein sequence ID" value="KIL68446.1"/>
    <property type="molecule type" value="Genomic_DNA"/>
</dbReference>
<dbReference type="HOGENOM" id="CLU_357129_0_0_1"/>
<feature type="compositionally biased region" description="Polar residues" evidence="1">
    <location>
        <begin position="690"/>
        <end position="699"/>
    </location>
</feature>
<gene>
    <name evidence="2" type="ORF">M378DRAFT_882673</name>
</gene>
<dbReference type="AlphaFoldDB" id="A0A0C2XG76"/>
<evidence type="ECO:0000313" key="3">
    <source>
        <dbReference type="Proteomes" id="UP000054549"/>
    </source>
</evidence>
<feature type="region of interest" description="Disordered" evidence="1">
    <location>
        <begin position="260"/>
        <end position="280"/>
    </location>
</feature>
<evidence type="ECO:0000256" key="1">
    <source>
        <dbReference type="SAM" id="MobiDB-lite"/>
    </source>
</evidence>
<keyword evidence="3" id="KW-1185">Reference proteome</keyword>
<dbReference type="OrthoDB" id="3256408at2759"/>
<proteinExistence type="predicted"/>
<organism evidence="2 3">
    <name type="scientific">Amanita muscaria (strain Koide BX008)</name>
    <dbReference type="NCBI Taxonomy" id="946122"/>
    <lineage>
        <taxon>Eukaryota</taxon>
        <taxon>Fungi</taxon>
        <taxon>Dikarya</taxon>
        <taxon>Basidiomycota</taxon>
        <taxon>Agaricomycotina</taxon>
        <taxon>Agaricomycetes</taxon>
        <taxon>Agaricomycetidae</taxon>
        <taxon>Agaricales</taxon>
        <taxon>Pluteineae</taxon>
        <taxon>Amanitaceae</taxon>
        <taxon>Amanita</taxon>
    </lineage>
</organism>
<name>A0A0C2XG76_AMAMK</name>
<reference evidence="2 3" key="1">
    <citation type="submission" date="2014-04" db="EMBL/GenBank/DDBJ databases">
        <title>Evolutionary Origins and Diversification of the Mycorrhizal Mutualists.</title>
        <authorList>
            <consortium name="DOE Joint Genome Institute"/>
            <consortium name="Mycorrhizal Genomics Consortium"/>
            <person name="Kohler A."/>
            <person name="Kuo A."/>
            <person name="Nagy L.G."/>
            <person name="Floudas D."/>
            <person name="Copeland A."/>
            <person name="Barry K.W."/>
            <person name="Cichocki N."/>
            <person name="Veneault-Fourrey C."/>
            <person name="LaButti K."/>
            <person name="Lindquist E.A."/>
            <person name="Lipzen A."/>
            <person name="Lundell T."/>
            <person name="Morin E."/>
            <person name="Murat C."/>
            <person name="Riley R."/>
            <person name="Ohm R."/>
            <person name="Sun H."/>
            <person name="Tunlid A."/>
            <person name="Henrissat B."/>
            <person name="Grigoriev I.V."/>
            <person name="Hibbett D.S."/>
            <person name="Martin F."/>
        </authorList>
    </citation>
    <scope>NUCLEOTIDE SEQUENCE [LARGE SCALE GENOMIC DNA]</scope>
    <source>
        <strain evidence="2 3">Koide BX008</strain>
    </source>
</reference>
<feature type="compositionally biased region" description="Basic and acidic residues" evidence="1">
    <location>
        <begin position="340"/>
        <end position="349"/>
    </location>
</feature>
<sequence length="785" mass="86548">MTYNSFISPSPVCGLRGESLPLSSGYKTNIHTPLDRPADFYPDMHNSGPYPSSTSWKPLSPIPSLSRIGHPDFRSNTTVYPSPPPTSSRPGQSVPLPDVCATPGLIATKQSLESYNHSFGLDSPPNIGHEVSKLRDPFSPPPTLPTQTLTLPPMEYDSTTYQEMQGGPNLNLQSTSMMPADVHHPGIRYLSPPPSPEGKAAGDSFSSSAHPSLFFADSSQPMPLFVDHEVPEMFDPFEYHSYDNHTLSTRPAQQKWYPAVDAPMNDDSDTISTSSGPWYLPGEDVDSDMTLWDHMTQATSSPPLYILRPQDFHNNRLLSPPYPHPSSPLLSSPASSDQDLDSHDFDDRLMTPFSPPSSPLLRSFSDLPMVEDEDDYLSHISHDDRPTFSSTSQIPSLSENCSGKATSIRSFPGVEVDADLIPIDLASRSSAPEHCIIIPASPYITPSTLSSLPPTSHSAGHHGNFYSDSSAKYGGSSSLLLYDDFQNDVVAGSSGLDTVLDQLNPTIVAKDLELKWLLDLRTRVLASERKARMVEAQYENLKAFWLRDVRNRAEVVDDEPEAQFQLQQDEARMQMSLAIQAKKARKRERGRLKEIDALIEIKLKEKGLLPGHNNKGMEPSSPCYADGAMQDRVAETGGIGSASHKCVHDARSNKGITSMPQLVARMILLRRESRLRPLTRPRHARGGQGSASCYSQQGRATGRHRSSPLALTAPSIHDQHGVISEDWPKSQSNTLQFDRERCRLPYSPLHWHMDIDRHACSDSGLNTLDDLGLDSPFNLLSLSDT</sequence>
<feature type="region of interest" description="Disordered" evidence="1">
    <location>
        <begin position="67"/>
        <end position="94"/>
    </location>
</feature>
<dbReference type="STRING" id="946122.A0A0C2XG76"/>
<feature type="region of interest" description="Disordered" evidence="1">
    <location>
        <begin position="316"/>
        <end position="364"/>
    </location>
</feature>
<feature type="region of interest" description="Disordered" evidence="1">
    <location>
        <begin position="680"/>
        <end position="705"/>
    </location>
</feature>
<evidence type="ECO:0000313" key="2">
    <source>
        <dbReference type="EMBL" id="KIL68446.1"/>
    </source>
</evidence>
<protein>
    <submittedName>
        <fullName evidence="2">Uncharacterized protein</fullName>
    </submittedName>
</protein>
<accession>A0A0C2XG76</accession>
<dbReference type="Proteomes" id="UP000054549">
    <property type="component" value="Unassembled WGS sequence"/>
</dbReference>
<feature type="compositionally biased region" description="Low complexity" evidence="1">
    <location>
        <begin position="327"/>
        <end position="337"/>
    </location>
</feature>
<dbReference type="InParanoid" id="A0A0C2XG76"/>